<evidence type="ECO:0000313" key="1">
    <source>
        <dbReference type="EMBL" id="ADG97362.1"/>
    </source>
</evidence>
<dbReference type="SUPFAM" id="SSF46955">
    <property type="entry name" value="Putative DNA-binding domain"/>
    <property type="match status" value="1"/>
</dbReference>
<proteinExistence type="predicted"/>
<gene>
    <name evidence="1" type="ordered locus">Srot_0885</name>
</gene>
<dbReference type="KEGG" id="srt:Srot_0885"/>
<dbReference type="InterPro" id="IPR036388">
    <property type="entry name" value="WH-like_DNA-bd_sf"/>
</dbReference>
<dbReference type="Proteomes" id="UP000002247">
    <property type="component" value="Chromosome"/>
</dbReference>
<keyword evidence="2" id="KW-1185">Reference proteome</keyword>
<accession>D6ZE82</accession>
<dbReference type="STRING" id="640132.Srot_0885"/>
<reference evidence="1 2" key="1">
    <citation type="journal article" date="2010" name="Stand. Genomic Sci.">
        <title>Complete genome sequence of Segniliparus rotundus type strain (CDC 1076).</title>
        <authorList>
            <person name="Sikorski J."/>
            <person name="Lapidus A."/>
            <person name="Copeland A."/>
            <person name="Misra M."/>
            <person name="Glavina Del Rio T."/>
            <person name="Nolan M."/>
            <person name="Lucas S."/>
            <person name="Chen F."/>
            <person name="Tice H."/>
            <person name="Cheng J.F."/>
            <person name="Jando M."/>
            <person name="Schneider S."/>
            <person name="Bruce D."/>
            <person name="Goodwin L."/>
            <person name="Pitluck S."/>
            <person name="Liolios K."/>
            <person name="Mikhailova N."/>
            <person name="Pati A."/>
            <person name="Ivanova N."/>
            <person name="Mavromatis K."/>
            <person name="Chen A."/>
            <person name="Palaniappan K."/>
            <person name="Chertkov O."/>
            <person name="Land M."/>
            <person name="Hauser L."/>
            <person name="Chang Y.J."/>
            <person name="Jeffries C.D."/>
            <person name="Brettin T."/>
            <person name="Detter J.C."/>
            <person name="Han C."/>
            <person name="Rohde M."/>
            <person name="Goker M."/>
            <person name="Bristow J."/>
            <person name="Eisen J.A."/>
            <person name="Markowitz V."/>
            <person name="Hugenholtz P."/>
            <person name="Kyrpides N.C."/>
            <person name="Klenk H.P."/>
        </authorList>
    </citation>
    <scope>NUCLEOTIDE SEQUENCE [LARGE SCALE GENOMIC DNA]</scope>
    <source>
        <strain evidence="2">ATCC BAA-972 / CDC 1076 / CIP 108378 / DSM 44985 / JCM 13578</strain>
    </source>
</reference>
<sequence>MKLEKQKAPHLGRRPEADLVDDLGLSQWLGISTGTLEQWRFQGLGPRFVKLGGAKRGPVRYLTAEVDAWLHGQTRAQTGAEGRSAA</sequence>
<dbReference type="Gene3D" id="1.10.10.10">
    <property type="entry name" value="Winged helix-like DNA-binding domain superfamily/Winged helix DNA-binding domain"/>
    <property type="match status" value="1"/>
</dbReference>
<protein>
    <recommendedName>
        <fullName evidence="3">Helix-turn-helix domain-containing protein</fullName>
    </recommendedName>
</protein>
<evidence type="ECO:0000313" key="2">
    <source>
        <dbReference type="Proteomes" id="UP000002247"/>
    </source>
</evidence>
<evidence type="ECO:0008006" key="3">
    <source>
        <dbReference type="Google" id="ProtNLM"/>
    </source>
</evidence>
<dbReference type="AlphaFoldDB" id="D6ZE82"/>
<dbReference type="InterPro" id="IPR009061">
    <property type="entry name" value="DNA-bd_dom_put_sf"/>
</dbReference>
<dbReference type="HOGENOM" id="CLU_140176_9_5_11"/>
<dbReference type="RefSeq" id="WP_013137818.1">
    <property type="nucleotide sequence ID" value="NC_014168.1"/>
</dbReference>
<name>D6ZE82_SEGRD</name>
<organism evidence="1 2">
    <name type="scientific">Segniliparus rotundus (strain ATCC BAA-972 / CDC 1076 / CIP 108378 / DSM 44985 / JCM 13578)</name>
    <dbReference type="NCBI Taxonomy" id="640132"/>
    <lineage>
        <taxon>Bacteria</taxon>
        <taxon>Bacillati</taxon>
        <taxon>Actinomycetota</taxon>
        <taxon>Actinomycetes</taxon>
        <taxon>Mycobacteriales</taxon>
        <taxon>Segniliparaceae</taxon>
        <taxon>Segniliparus</taxon>
    </lineage>
</organism>
<dbReference type="EMBL" id="CP001958">
    <property type="protein sequence ID" value="ADG97362.1"/>
    <property type="molecule type" value="Genomic_DNA"/>
</dbReference>